<feature type="compositionally biased region" description="Gly residues" evidence="12">
    <location>
        <begin position="466"/>
        <end position="476"/>
    </location>
</feature>
<comment type="similarity">
    <text evidence="1">Belongs to the DnaX/STICHEL family.</text>
</comment>
<evidence type="ECO:0000256" key="2">
    <source>
        <dbReference type="ARBA" id="ARBA00012417"/>
    </source>
</evidence>
<dbReference type="Pfam" id="PF12169">
    <property type="entry name" value="DNA_pol3_gamma3"/>
    <property type="match status" value="1"/>
</dbReference>
<evidence type="ECO:0000256" key="1">
    <source>
        <dbReference type="ARBA" id="ARBA00006360"/>
    </source>
</evidence>
<keyword evidence="10" id="KW-0239">DNA-directed DNA polymerase</keyword>
<evidence type="ECO:0000256" key="11">
    <source>
        <dbReference type="ARBA" id="ARBA00049244"/>
    </source>
</evidence>
<feature type="compositionally biased region" description="Gly residues" evidence="12">
    <location>
        <begin position="672"/>
        <end position="697"/>
    </location>
</feature>
<dbReference type="PANTHER" id="PTHR11669">
    <property type="entry name" value="REPLICATION FACTOR C / DNA POLYMERASE III GAMMA-TAU SUBUNIT"/>
    <property type="match status" value="1"/>
</dbReference>
<keyword evidence="5" id="KW-0235">DNA replication</keyword>
<dbReference type="InterPro" id="IPR050238">
    <property type="entry name" value="DNA_Rep/Repair_Clamp_Loader"/>
</dbReference>
<dbReference type="Gene3D" id="3.40.50.300">
    <property type="entry name" value="P-loop containing nucleotide triphosphate hydrolases"/>
    <property type="match status" value="1"/>
</dbReference>
<feature type="compositionally biased region" description="Polar residues" evidence="12">
    <location>
        <begin position="701"/>
        <end position="714"/>
    </location>
</feature>
<dbReference type="NCBIfam" id="TIGR02397">
    <property type="entry name" value="dnaX_nterm"/>
    <property type="match status" value="1"/>
</dbReference>
<dbReference type="InterPro" id="IPR027417">
    <property type="entry name" value="P-loop_NTPase"/>
</dbReference>
<dbReference type="InterPro" id="IPR008921">
    <property type="entry name" value="DNA_pol3_clamp-load_cplx_C"/>
</dbReference>
<keyword evidence="3 14" id="KW-0808">Transferase</keyword>
<sequence length="884" mass="88498">MSLALYRKYRPGTFAEVKGQEHVTDPLRQALRTGRINHAYLFSGPRGCGKTSSARILARSLNCEKGPTPDPCGECESCVALAPTGPGHLDVIEIDAASHGGVDDARDLRERAFFAPVSARFKIYIIDEAHMVTREGFNALLKLVEEPPPHLKFIFATTEPEKVIGTIKSRTHHYPFRLMPPATLKALMEEILTAESVPFEPAALPMVVRAGAGSARDSLSILDQLLAGAEDDGITYAKAVSLLGYTDGDLLDEVVDAFARRDGAAVFQTVNRVIEGGHDPRRFAADLLERFRDLVILANVPEAATSGLLDRPADELDRLVAQAASMGPAELTRAAEVFNAGLTEMRGATSPRLLLELMCSRVLLPGAAQGEAALLTRLERLERGGVVAQMAARSVPSSGTAGGSVSMPAGGVAGDSSGTRAGTAASGPSFDGTAPGGHGGGARGADAHGEPVSGAPASSASPSGVPAGGAPAGGVSPGSVAGPDVDWPEPVRPGAPAPQPEPVHHAPAQAQAQAPAAMGGAGPLQQQWPAVLAALKQRSIVVWANVNTNAQVVGVEGNVVTLGFSQVGAMKNFTGGGKDAVVAGALGDVMGGNWRVEAVVGGSPLPQAGRGPQPARAQTGPSAQGAPPPQSSGTSSPAGPSHQGGQSQQGRSAGGPSSSDGPAASDDPSPGGPGTSGVPGGPASAGGLGAGQGGPGSPAGVTSQDGSAAQSGQGDASWASGQANGSPAAAAQSAGSAHTAATGAGNTGPGGAAPAAGDGADGQDRERLTTDESWPQAPDDHDFGTPPMPSPAQATSRTPSPGLAAARSAAKAAAQAGPRTPTARQGGGGNAGAWPDAIPGRNRGPESDEVDPLNDANADVDELSGMALLQRELGAQMIGEIDHT</sequence>
<evidence type="ECO:0000256" key="5">
    <source>
        <dbReference type="ARBA" id="ARBA00022705"/>
    </source>
</evidence>
<keyword evidence="7" id="KW-0547">Nucleotide-binding</keyword>
<evidence type="ECO:0000256" key="12">
    <source>
        <dbReference type="SAM" id="MobiDB-lite"/>
    </source>
</evidence>
<dbReference type="Pfam" id="PF13177">
    <property type="entry name" value="DNA_pol3_delta2"/>
    <property type="match status" value="1"/>
</dbReference>
<feature type="compositionally biased region" description="Low complexity" evidence="12">
    <location>
        <begin position="451"/>
        <end position="465"/>
    </location>
</feature>
<keyword evidence="4 14" id="KW-0548">Nucleotidyltransferase</keyword>
<protein>
    <recommendedName>
        <fullName evidence="2">DNA-directed DNA polymerase</fullName>
        <ecNumber evidence="2">2.7.7.7</ecNumber>
    </recommendedName>
</protein>
<keyword evidence="8" id="KW-0862">Zinc</keyword>
<dbReference type="InterPro" id="IPR012763">
    <property type="entry name" value="DNA_pol_III_sug/sutau_N"/>
</dbReference>
<organism evidence="14 15">
    <name type="scientific">Nonomuraea mangrovi</name>
    <dbReference type="NCBI Taxonomy" id="2316207"/>
    <lineage>
        <taxon>Bacteria</taxon>
        <taxon>Bacillati</taxon>
        <taxon>Actinomycetota</taxon>
        <taxon>Actinomycetes</taxon>
        <taxon>Streptosporangiales</taxon>
        <taxon>Streptosporangiaceae</taxon>
        <taxon>Nonomuraea</taxon>
    </lineage>
</organism>
<feature type="compositionally biased region" description="Low complexity" evidence="12">
    <location>
        <begin position="505"/>
        <end position="522"/>
    </location>
</feature>
<feature type="compositionally biased region" description="Low complexity" evidence="12">
    <location>
        <begin position="617"/>
        <end position="669"/>
    </location>
</feature>
<feature type="compositionally biased region" description="Pro residues" evidence="12">
    <location>
        <begin position="490"/>
        <end position="501"/>
    </location>
</feature>
<comment type="caution">
    <text evidence="14">The sequence shown here is derived from an EMBL/GenBank/DDBJ whole genome shotgun (WGS) entry which is preliminary data.</text>
</comment>
<feature type="compositionally biased region" description="Gly residues" evidence="12">
    <location>
        <begin position="434"/>
        <end position="443"/>
    </location>
</feature>
<dbReference type="Gene3D" id="1.20.272.10">
    <property type="match status" value="1"/>
</dbReference>
<dbReference type="EMBL" id="JBHUFV010000022">
    <property type="protein sequence ID" value="MFD1932853.1"/>
    <property type="molecule type" value="Genomic_DNA"/>
</dbReference>
<keyword evidence="9" id="KW-0067">ATP-binding</keyword>
<evidence type="ECO:0000256" key="3">
    <source>
        <dbReference type="ARBA" id="ARBA00022679"/>
    </source>
</evidence>
<evidence type="ECO:0000256" key="6">
    <source>
        <dbReference type="ARBA" id="ARBA00022723"/>
    </source>
</evidence>
<dbReference type="RefSeq" id="WP_379572896.1">
    <property type="nucleotide sequence ID" value="NZ_JBHUFV010000022.1"/>
</dbReference>
<evidence type="ECO:0000259" key="13">
    <source>
        <dbReference type="SMART" id="SM00382"/>
    </source>
</evidence>
<dbReference type="CDD" id="cd00009">
    <property type="entry name" value="AAA"/>
    <property type="match status" value="1"/>
</dbReference>
<keyword evidence="6" id="KW-0479">Metal-binding</keyword>
<evidence type="ECO:0000256" key="8">
    <source>
        <dbReference type="ARBA" id="ARBA00022833"/>
    </source>
</evidence>
<reference evidence="15" key="1">
    <citation type="journal article" date="2019" name="Int. J. Syst. Evol. Microbiol.">
        <title>The Global Catalogue of Microorganisms (GCM) 10K type strain sequencing project: providing services to taxonomists for standard genome sequencing and annotation.</title>
        <authorList>
            <consortium name="The Broad Institute Genomics Platform"/>
            <consortium name="The Broad Institute Genome Sequencing Center for Infectious Disease"/>
            <person name="Wu L."/>
            <person name="Ma J."/>
        </authorList>
    </citation>
    <scope>NUCLEOTIDE SEQUENCE [LARGE SCALE GENOMIC DNA]</scope>
    <source>
        <strain evidence="15">ICMP 6774ER</strain>
    </source>
</reference>
<dbReference type="Pfam" id="PF22608">
    <property type="entry name" value="DNAX_ATPase_lid"/>
    <property type="match status" value="1"/>
</dbReference>
<dbReference type="CDD" id="cd18137">
    <property type="entry name" value="HLD_clamp_pol_III_gamma_tau"/>
    <property type="match status" value="1"/>
</dbReference>
<evidence type="ECO:0000313" key="14">
    <source>
        <dbReference type="EMBL" id="MFD1932853.1"/>
    </source>
</evidence>
<evidence type="ECO:0000313" key="15">
    <source>
        <dbReference type="Proteomes" id="UP001597368"/>
    </source>
</evidence>
<feature type="compositionally biased region" description="Low complexity" evidence="12">
    <location>
        <begin position="804"/>
        <end position="816"/>
    </location>
</feature>
<evidence type="ECO:0000256" key="10">
    <source>
        <dbReference type="ARBA" id="ARBA00022932"/>
    </source>
</evidence>
<dbReference type="SUPFAM" id="SSF48019">
    <property type="entry name" value="post-AAA+ oligomerization domain-like"/>
    <property type="match status" value="1"/>
</dbReference>
<feature type="domain" description="AAA+ ATPase" evidence="13">
    <location>
        <begin position="36"/>
        <end position="301"/>
    </location>
</feature>
<dbReference type="InterPro" id="IPR022754">
    <property type="entry name" value="DNA_pol_III_gamma-3"/>
</dbReference>
<dbReference type="NCBIfam" id="NF005846">
    <property type="entry name" value="PRK07764.1-6"/>
    <property type="match status" value="1"/>
</dbReference>
<evidence type="ECO:0000256" key="9">
    <source>
        <dbReference type="ARBA" id="ARBA00022840"/>
    </source>
</evidence>
<gene>
    <name evidence="14" type="ORF">ACFSKW_15365</name>
</gene>
<dbReference type="InterPro" id="IPR003593">
    <property type="entry name" value="AAA+_ATPase"/>
</dbReference>
<evidence type="ECO:0000256" key="4">
    <source>
        <dbReference type="ARBA" id="ARBA00022695"/>
    </source>
</evidence>
<feature type="region of interest" description="Disordered" evidence="12">
    <location>
        <begin position="391"/>
        <end position="522"/>
    </location>
</feature>
<keyword evidence="15" id="KW-1185">Reference proteome</keyword>
<accession>A0ABW4STE9</accession>
<evidence type="ECO:0000256" key="7">
    <source>
        <dbReference type="ARBA" id="ARBA00022741"/>
    </source>
</evidence>
<proteinExistence type="inferred from homology"/>
<dbReference type="GO" id="GO:0003887">
    <property type="term" value="F:DNA-directed DNA polymerase activity"/>
    <property type="evidence" value="ECO:0007669"/>
    <property type="project" value="UniProtKB-EC"/>
</dbReference>
<comment type="catalytic activity">
    <reaction evidence="11">
        <text>DNA(n) + a 2'-deoxyribonucleoside 5'-triphosphate = DNA(n+1) + diphosphate</text>
        <dbReference type="Rhea" id="RHEA:22508"/>
        <dbReference type="Rhea" id="RHEA-COMP:17339"/>
        <dbReference type="Rhea" id="RHEA-COMP:17340"/>
        <dbReference type="ChEBI" id="CHEBI:33019"/>
        <dbReference type="ChEBI" id="CHEBI:61560"/>
        <dbReference type="ChEBI" id="CHEBI:173112"/>
        <dbReference type="EC" id="2.7.7.7"/>
    </reaction>
</comment>
<dbReference type="InterPro" id="IPR045085">
    <property type="entry name" value="HLD_clamp_pol_III_gamma_tau"/>
</dbReference>
<dbReference type="SUPFAM" id="SSF52540">
    <property type="entry name" value="P-loop containing nucleoside triphosphate hydrolases"/>
    <property type="match status" value="1"/>
</dbReference>
<dbReference type="EC" id="2.7.7.7" evidence="2"/>
<name>A0ABW4STE9_9ACTN</name>
<feature type="compositionally biased region" description="Low complexity" evidence="12">
    <location>
        <begin position="719"/>
        <end position="744"/>
    </location>
</feature>
<feature type="compositionally biased region" description="Acidic residues" evidence="12">
    <location>
        <begin position="847"/>
        <end position="857"/>
    </location>
</feature>
<feature type="region of interest" description="Disordered" evidence="12">
    <location>
        <begin position="601"/>
        <end position="857"/>
    </location>
</feature>
<dbReference type="Proteomes" id="UP001597368">
    <property type="component" value="Unassembled WGS sequence"/>
</dbReference>
<dbReference type="PANTHER" id="PTHR11669:SF0">
    <property type="entry name" value="PROTEIN STICHEL-LIKE 2"/>
    <property type="match status" value="1"/>
</dbReference>
<dbReference type="SMART" id="SM00382">
    <property type="entry name" value="AAA"/>
    <property type="match status" value="1"/>
</dbReference>
<dbReference type="Gene3D" id="1.10.8.60">
    <property type="match status" value="1"/>
</dbReference>